<dbReference type="EMBL" id="JADNRY010000037">
    <property type="protein sequence ID" value="KAF9070903.1"/>
    <property type="molecule type" value="Genomic_DNA"/>
</dbReference>
<accession>A0A9P5PX73</accession>
<evidence type="ECO:0000313" key="2">
    <source>
        <dbReference type="EMBL" id="KAF9070903.1"/>
    </source>
</evidence>
<feature type="region of interest" description="Disordered" evidence="1">
    <location>
        <begin position="40"/>
        <end position="103"/>
    </location>
</feature>
<reference evidence="2" key="1">
    <citation type="submission" date="2020-11" db="EMBL/GenBank/DDBJ databases">
        <authorList>
            <consortium name="DOE Joint Genome Institute"/>
            <person name="Ahrendt S."/>
            <person name="Riley R."/>
            <person name="Andreopoulos W."/>
            <person name="Labutti K."/>
            <person name="Pangilinan J."/>
            <person name="Ruiz-Duenas F.J."/>
            <person name="Barrasa J.M."/>
            <person name="Sanchez-Garcia M."/>
            <person name="Camarero S."/>
            <person name="Miyauchi S."/>
            <person name="Serrano A."/>
            <person name="Linde D."/>
            <person name="Babiker R."/>
            <person name="Drula E."/>
            <person name="Ayuso-Fernandez I."/>
            <person name="Pacheco R."/>
            <person name="Padilla G."/>
            <person name="Ferreira P."/>
            <person name="Barriuso J."/>
            <person name="Kellner H."/>
            <person name="Castanera R."/>
            <person name="Alfaro M."/>
            <person name="Ramirez L."/>
            <person name="Pisabarro A.G."/>
            <person name="Kuo A."/>
            <person name="Tritt A."/>
            <person name="Lipzen A."/>
            <person name="He G."/>
            <person name="Yan M."/>
            <person name="Ng V."/>
            <person name="Cullen D."/>
            <person name="Martin F."/>
            <person name="Rosso M.-N."/>
            <person name="Henrissat B."/>
            <person name="Hibbett D."/>
            <person name="Martinez A.T."/>
            <person name="Grigoriev I.V."/>
        </authorList>
    </citation>
    <scope>NUCLEOTIDE SEQUENCE</scope>
    <source>
        <strain evidence="2">AH 40177</strain>
    </source>
</reference>
<gene>
    <name evidence="2" type="ORF">BDP27DRAFT_1323200</name>
</gene>
<feature type="compositionally biased region" description="Polar residues" evidence="1">
    <location>
        <begin position="46"/>
        <end position="60"/>
    </location>
</feature>
<comment type="caution">
    <text evidence="2">The sequence shown here is derived from an EMBL/GenBank/DDBJ whole genome shotgun (WGS) entry which is preliminary data.</text>
</comment>
<name>A0A9P5PX73_9AGAR</name>
<dbReference type="Proteomes" id="UP000772434">
    <property type="component" value="Unassembled WGS sequence"/>
</dbReference>
<protein>
    <submittedName>
        <fullName evidence="2">Uncharacterized protein</fullName>
    </submittedName>
</protein>
<feature type="compositionally biased region" description="Polar residues" evidence="1">
    <location>
        <begin position="78"/>
        <end position="87"/>
    </location>
</feature>
<proteinExistence type="predicted"/>
<feature type="non-terminal residue" evidence="2">
    <location>
        <position position="1"/>
    </location>
</feature>
<evidence type="ECO:0000256" key="1">
    <source>
        <dbReference type="SAM" id="MobiDB-lite"/>
    </source>
</evidence>
<sequence length="127" mass="14102">LTLSYGGAKALLTEGSFEYIITVIREDCLTLKLDQPASLEMKFKPTSPSSILRPTQNISAKNHPKSRTPALPDHRESNNSTLNTGHQTPPPPAHWRTSPQNLPYTTAERSNLTVCPPCLFNSLSRYK</sequence>
<evidence type="ECO:0000313" key="3">
    <source>
        <dbReference type="Proteomes" id="UP000772434"/>
    </source>
</evidence>
<dbReference type="AlphaFoldDB" id="A0A9P5PX73"/>
<organism evidence="2 3">
    <name type="scientific">Rhodocollybia butyracea</name>
    <dbReference type="NCBI Taxonomy" id="206335"/>
    <lineage>
        <taxon>Eukaryota</taxon>
        <taxon>Fungi</taxon>
        <taxon>Dikarya</taxon>
        <taxon>Basidiomycota</taxon>
        <taxon>Agaricomycotina</taxon>
        <taxon>Agaricomycetes</taxon>
        <taxon>Agaricomycetidae</taxon>
        <taxon>Agaricales</taxon>
        <taxon>Marasmiineae</taxon>
        <taxon>Omphalotaceae</taxon>
        <taxon>Rhodocollybia</taxon>
    </lineage>
</organism>
<keyword evidence="3" id="KW-1185">Reference proteome</keyword>